<keyword evidence="4" id="KW-1185">Reference proteome</keyword>
<feature type="region of interest" description="Disordered" evidence="1">
    <location>
        <begin position="1"/>
        <end position="23"/>
    </location>
</feature>
<dbReference type="PANTHER" id="PTHR33993">
    <property type="entry name" value="GLYOXALASE-RELATED"/>
    <property type="match status" value="1"/>
</dbReference>
<dbReference type="InterPro" id="IPR029068">
    <property type="entry name" value="Glyas_Bleomycin-R_OHBP_Dase"/>
</dbReference>
<proteinExistence type="predicted"/>
<dbReference type="InterPro" id="IPR052164">
    <property type="entry name" value="Anthracycline_SecMetBiosynth"/>
</dbReference>
<feature type="domain" description="VOC" evidence="2">
    <location>
        <begin position="194"/>
        <end position="309"/>
    </location>
</feature>
<protein>
    <submittedName>
        <fullName evidence="3">VOC family protein</fullName>
    </submittedName>
</protein>
<organism evidence="3 4">
    <name type="scientific">Paenibacillus mendelii</name>
    <dbReference type="NCBI Taxonomy" id="206163"/>
    <lineage>
        <taxon>Bacteria</taxon>
        <taxon>Bacillati</taxon>
        <taxon>Bacillota</taxon>
        <taxon>Bacilli</taxon>
        <taxon>Bacillales</taxon>
        <taxon>Paenibacillaceae</taxon>
        <taxon>Paenibacillus</taxon>
    </lineage>
</organism>
<gene>
    <name evidence="3" type="ORF">ACFFJ8_23400</name>
</gene>
<dbReference type="Gene3D" id="3.10.180.10">
    <property type="entry name" value="2,3-Dihydroxybiphenyl 1,2-Dioxygenase, domain 1"/>
    <property type="match status" value="2"/>
</dbReference>
<dbReference type="PANTHER" id="PTHR33993:SF2">
    <property type="entry name" value="VOC DOMAIN-CONTAINING PROTEIN"/>
    <property type="match status" value="1"/>
</dbReference>
<dbReference type="Pfam" id="PF00903">
    <property type="entry name" value="Glyoxalase"/>
    <property type="match status" value="2"/>
</dbReference>
<evidence type="ECO:0000259" key="2">
    <source>
        <dbReference type="PROSITE" id="PS51819"/>
    </source>
</evidence>
<dbReference type="PROSITE" id="PS51819">
    <property type="entry name" value="VOC"/>
    <property type="match status" value="2"/>
</dbReference>
<name>A0ABV6JFH8_9BACL</name>
<dbReference type="InterPro" id="IPR004360">
    <property type="entry name" value="Glyas_Fos-R_dOase_dom"/>
</dbReference>
<sequence>MGKNANLRKTVVKSGPVRRNTDNYKPARVPAALKVYAGGTVSSLKGETSMELIKCPIDNEVESAFVHVSDLRRSAMWYSMVMGLPLLEDRLNGGNVYWMTLQGGTGIILDDNKSNGPDVVHVRYMYKTSDIEQSYRFLEKQGVRPLYPIARPHPGLAFFNFTDPDGNSLMIMQSDFVSDVVERLDNTNSPIMNRIGGIFLNVTDMNRAIRFHSQVLGLPYNEVGTGPEHSIYDLQMRKGSGVLLDDNRFRHGDDYETLFMLVTPDVEGSKAYLESNGVPVFTDIERPGGELAFFTVKDPDGNVIMICSEME</sequence>
<evidence type="ECO:0000256" key="1">
    <source>
        <dbReference type="SAM" id="MobiDB-lite"/>
    </source>
</evidence>
<dbReference type="EMBL" id="JBHLVF010000041">
    <property type="protein sequence ID" value="MFC0394297.1"/>
    <property type="molecule type" value="Genomic_DNA"/>
</dbReference>
<evidence type="ECO:0000313" key="3">
    <source>
        <dbReference type="EMBL" id="MFC0394297.1"/>
    </source>
</evidence>
<dbReference type="RefSeq" id="WP_204815452.1">
    <property type="nucleotide sequence ID" value="NZ_JANHOF010000001.1"/>
</dbReference>
<dbReference type="Proteomes" id="UP001589818">
    <property type="component" value="Unassembled WGS sequence"/>
</dbReference>
<feature type="domain" description="VOC" evidence="2">
    <location>
        <begin position="60"/>
        <end position="174"/>
    </location>
</feature>
<reference evidence="3 4" key="1">
    <citation type="submission" date="2024-09" db="EMBL/GenBank/DDBJ databases">
        <authorList>
            <person name="Sun Q."/>
            <person name="Mori K."/>
        </authorList>
    </citation>
    <scope>NUCLEOTIDE SEQUENCE [LARGE SCALE GENOMIC DNA]</scope>
    <source>
        <strain evidence="3 4">CCM 4839</strain>
    </source>
</reference>
<comment type="caution">
    <text evidence="3">The sequence shown here is derived from an EMBL/GenBank/DDBJ whole genome shotgun (WGS) entry which is preliminary data.</text>
</comment>
<accession>A0ABV6JFH8</accession>
<dbReference type="InterPro" id="IPR037523">
    <property type="entry name" value="VOC_core"/>
</dbReference>
<dbReference type="SUPFAM" id="SSF54593">
    <property type="entry name" value="Glyoxalase/Bleomycin resistance protein/Dihydroxybiphenyl dioxygenase"/>
    <property type="match status" value="2"/>
</dbReference>
<evidence type="ECO:0000313" key="4">
    <source>
        <dbReference type="Proteomes" id="UP001589818"/>
    </source>
</evidence>
<dbReference type="CDD" id="cd06587">
    <property type="entry name" value="VOC"/>
    <property type="match status" value="1"/>
</dbReference>